<organism evidence="2 3">
    <name type="scientific">Persicobacter psychrovividus</name>
    <dbReference type="NCBI Taxonomy" id="387638"/>
    <lineage>
        <taxon>Bacteria</taxon>
        <taxon>Pseudomonadati</taxon>
        <taxon>Bacteroidota</taxon>
        <taxon>Cytophagia</taxon>
        <taxon>Cytophagales</taxon>
        <taxon>Persicobacteraceae</taxon>
        <taxon>Persicobacter</taxon>
    </lineage>
</organism>
<evidence type="ECO:0000256" key="1">
    <source>
        <dbReference type="SAM" id="Phobius"/>
    </source>
</evidence>
<dbReference type="Proteomes" id="UP001354989">
    <property type="component" value="Chromosome"/>
</dbReference>
<evidence type="ECO:0000313" key="2">
    <source>
        <dbReference type="EMBL" id="BDC99993.1"/>
    </source>
</evidence>
<gene>
    <name evidence="2" type="ORF">PEPS_22740</name>
</gene>
<feature type="transmembrane region" description="Helical" evidence="1">
    <location>
        <begin position="72"/>
        <end position="90"/>
    </location>
</feature>
<keyword evidence="3" id="KW-1185">Reference proteome</keyword>
<protein>
    <submittedName>
        <fullName evidence="2">Uncharacterized protein</fullName>
    </submittedName>
</protein>
<feature type="transmembrane region" description="Helical" evidence="1">
    <location>
        <begin position="96"/>
        <end position="113"/>
    </location>
</feature>
<name>A0ABM7VGB0_9BACT</name>
<keyword evidence="1" id="KW-0812">Transmembrane</keyword>
<proteinExistence type="predicted"/>
<dbReference type="EMBL" id="AP025292">
    <property type="protein sequence ID" value="BDC99993.1"/>
    <property type="molecule type" value="Genomic_DNA"/>
</dbReference>
<reference evidence="2 3" key="1">
    <citation type="submission" date="2021-12" db="EMBL/GenBank/DDBJ databases">
        <title>Genome sequencing of bacteria with rrn-lacking chromosome and rrn-plasmid.</title>
        <authorList>
            <person name="Anda M."/>
            <person name="Iwasaki W."/>
        </authorList>
    </citation>
    <scope>NUCLEOTIDE SEQUENCE [LARGE SCALE GENOMIC DNA]</scope>
    <source>
        <strain evidence="2 3">NBRC 101262</strain>
    </source>
</reference>
<keyword evidence="1" id="KW-0472">Membrane</keyword>
<evidence type="ECO:0000313" key="3">
    <source>
        <dbReference type="Proteomes" id="UP001354989"/>
    </source>
</evidence>
<dbReference type="RefSeq" id="WP_332922398.1">
    <property type="nucleotide sequence ID" value="NZ_AP025292.1"/>
</dbReference>
<keyword evidence="1" id="KW-1133">Transmembrane helix</keyword>
<accession>A0ABM7VGB0</accession>
<sequence length="117" mass="13727">MKLPSLFKIPKHQQFNVKPRYYDPVKEHVEERRRIVEQQMAREARGESDAAYASSIREGFQRNRKKNSPVRAGMAQGLMVIGLISSVLIYWFYGDWAFYFFGIFIAAYIYLKVKGIL</sequence>